<keyword evidence="2" id="KW-1185">Reference proteome</keyword>
<dbReference type="OrthoDB" id="7852091at2"/>
<dbReference type="EMBL" id="FOEP01000013">
    <property type="protein sequence ID" value="SEQ80137.1"/>
    <property type="molecule type" value="Genomic_DNA"/>
</dbReference>
<accession>A0A1H9J077</accession>
<dbReference type="RefSeq" id="WP_090270734.1">
    <property type="nucleotide sequence ID" value="NZ_FOEP01000013.1"/>
</dbReference>
<evidence type="ECO:0000313" key="1">
    <source>
        <dbReference type="EMBL" id="SEQ80137.1"/>
    </source>
</evidence>
<proteinExistence type="predicted"/>
<reference evidence="1 2" key="1">
    <citation type="submission" date="2016-10" db="EMBL/GenBank/DDBJ databases">
        <authorList>
            <person name="de Groot N.N."/>
        </authorList>
    </citation>
    <scope>NUCLEOTIDE SEQUENCE [LARGE SCALE GENOMIC DNA]</scope>
    <source>
        <strain evidence="1 2">DSM 22007</strain>
    </source>
</reference>
<sequence>MKYAIELDEDEVDLLAGIELDALKMDHEQYRRQSPLVQQLTKKLMDRGAIPEVRLRYWSDPDYQLGRLKTSHQGLFERNGTRGDDIIIHPHFLKYLRYFLFGASLSENVIVAFEETVGDSQWVSSGDIDEIAKGTRGIVRKFGLQGEDEEFYKLALDIGLHQWFAKVVRDAAKQTK</sequence>
<dbReference type="AlphaFoldDB" id="A0A1H9J077"/>
<organism evidence="1 2">
    <name type="scientific">Thalassovita taeanensis</name>
    <dbReference type="NCBI Taxonomy" id="657014"/>
    <lineage>
        <taxon>Bacteria</taxon>
        <taxon>Pseudomonadati</taxon>
        <taxon>Pseudomonadota</taxon>
        <taxon>Alphaproteobacteria</taxon>
        <taxon>Rhodobacterales</taxon>
        <taxon>Roseobacteraceae</taxon>
        <taxon>Thalassovita</taxon>
    </lineage>
</organism>
<evidence type="ECO:0000313" key="2">
    <source>
        <dbReference type="Proteomes" id="UP000198634"/>
    </source>
</evidence>
<gene>
    <name evidence="1" type="ORF">SAMN04488092_11393</name>
</gene>
<name>A0A1H9J077_9RHOB</name>
<dbReference type="Proteomes" id="UP000198634">
    <property type="component" value="Unassembled WGS sequence"/>
</dbReference>
<protein>
    <submittedName>
        <fullName evidence="1">Uncharacterized protein</fullName>
    </submittedName>
</protein>